<feature type="compositionally biased region" description="Pro residues" evidence="1">
    <location>
        <begin position="7"/>
        <end position="48"/>
    </location>
</feature>
<keyword evidence="2" id="KW-1133">Transmembrane helix</keyword>
<sequence>MAFRSHPSPPPDPYGPHPPPPPPPPNPYGPHPPPPPPDFFGPPPPPPPHHLRHDYYAPPPPPPPHVHHHGGPPARSRRLTRSLMVLQAHLHRRTSTPTDHHRLGIALPRPTNYAHVRSTISRAAEGKWGFVWWMAATLLITISMLWRYCSVSTPYYFILPALSVMRDPSRISRGSGFVAFSTSEETSRAGSLFVWAGFGYQQQLVPGMRPGAAPMPNFYMPLVHQGQQGQQPGGRRGGGPMMPRGRVYRYPPGRNMLDVSMPGVGGGMLSVPYDMGGMLPRNGGLGQPLAVPALATALANAPPYQQRTVWVAYKESSWLNAFILIVLLICFGSLVSVVADNNGVSGLLLLWFWTLTALVLLCYYCSGISSSIEI</sequence>
<feature type="compositionally biased region" description="Basic residues" evidence="1">
    <location>
        <begin position="65"/>
        <end position="76"/>
    </location>
</feature>
<keyword evidence="4" id="KW-1185">Reference proteome</keyword>
<feature type="transmembrane region" description="Helical" evidence="2">
    <location>
        <begin position="317"/>
        <end position="338"/>
    </location>
</feature>
<protein>
    <submittedName>
        <fullName evidence="3">Uncharacterized protein</fullName>
    </submittedName>
</protein>
<dbReference type="SUPFAM" id="SSF101447">
    <property type="entry name" value="Formin homology 2 domain (FH2 domain)"/>
    <property type="match status" value="1"/>
</dbReference>
<comment type="caution">
    <text evidence="3">The sequence shown here is derived from an EMBL/GenBank/DDBJ whole genome shotgun (WGS) entry which is preliminary data.</text>
</comment>
<feature type="region of interest" description="Disordered" evidence="1">
    <location>
        <begin position="1"/>
        <end position="76"/>
    </location>
</feature>
<gene>
    <name evidence="3" type="ORF">RHGRI_028835</name>
</gene>
<dbReference type="Proteomes" id="UP000823749">
    <property type="component" value="Chromosome 10"/>
</dbReference>
<keyword evidence="2" id="KW-0812">Transmembrane</keyword>
<feature type="transmembrane region" description="Helical" evidence="2">
    <location>
        <begin position="344"/>
        <end position="365"/>
    </location>
</feature>
<dbReference type="AlphaFoldDB" id="A0AAV6IH88"/>
<dbReference type="Pfam" id="PF07343">
    <property type="entry name" value="DUF1475"/>
    <property type="match status" value="1"/>
</dbReference>
<feature type="transmembrane region" description="Helical" evidence="2">
    <location>
        <begin position="130"/>
        <end position="149"/>
    </location>
</feature>
<dbReference type="InterPro" id="IPR009943">
    <property type="entry name" value="DUF1475"/>
</dbReference>
<evidence type="ECO:0000256" key="2">
    <source>
        <dbReference type="SAM" id="Phobius"/>
    </source>
</evidence>
<evidence type="ECO:0000256" key="1">
    <source>
        <dbReference type="SAM" id="MobiDB-lite"/>
    </source>
</evidence>
<keyword evidence="2" id="KW-0472">Membrane</keyword>
<organism evidence="3 4">
    <name type="scientific">Rhododendron griersonianum</name>
    <dbReference type="NCBI Taxonomy" id="479676"/>
    <lineage>
        <taxon>Eukaryota</taxon>
        <taxon>Viridiplantae</taxon>
        <taxon>Streptophyta</taxon>
        <taxon>Embryophyta</taxon>
        <taxon>Tracheophyta</taxon>
        <taxon>Spermatophyta</taxon>
        <taxon>Magnoliopsida</taxon>
        <taxon>eudicotyledons</taxon>
        <taxon>Gunneridae</taxon>
        <taxon>Pentapetalae</taxon>
        <taxon>asterids</taxon>
        <taxon>Ericales</taxon>
        <taxon>Ericaceae</taxon>
        <taxon>Ericoideae</taxon>
        <taxon>Rhodoreae</taxon>
        <taxon>Rhododendron</taxon>
    </lineage>
</organism>
<evidence type="ECO:0000313" key="3">
    <source>
        <dbReference type="EMBL" id="KAG5528031.1"/>
    </source>
</evidence>
<proteinExistence type="predicted"/>
<evidence type="ECO:0000313" key="4">
    <source>
        <dbReference type="Proteomes" id="UP000823749"/>
    </source>
</evidence>
<name>A0AAV6IH88_9ERIC</name>
<reference evidence="3" key="1">
    <citation type="submission" date="2020-08" db="EMBL/GenBank/DDBJ databases">
        <title>Plant Genome Project.</title>
        <authorList>
            <person name="Zhang R.-G."/>
        </authorList>
    </citation>
    <scope>NUCLEOTIDE SEQUENCE</scope>
    <source>
        <strain evidence="3">WSP0</strain>
        <tissue evidence="3">Leaf</tissue>
    </source>
</reference>
<dbReference type="EMBL" id="JACTNZ010000010">
    <property type="protein sequence ID" value="KAG5528031.1"/>
    <property type="molecule type" value="Genomic_DNA"/>
</dbReference>
<accession>A0AAV6IH88</accession>